<dbReference type="Proteomes" id="UP000177763">
    <property type="component" value="Unassembled WGS sequence"/>
</dbReference>
<sequence length="87" mass="10219">MPDLRKIFKYKKTQSQLNKEVEQITALKEEGNVSVVVRGDKRIVSIIVDGVENKRLRDLINDTMKILDKKIEKQLRGRSEELMDMFK</sequence>
<proteinExistence type="predicted"/>
<gene>
    <name evidence="1" type="ORF">A3H26_00375</name>
</gene>
<reference evidence="1 2" key="1">
    <citation type="journal article" date="2016" name="Nat. Commun.">
        <title>Thousands of microbial genomes shed light on interconnected biogeochemical processes in an aquifer system.</title>
        <authorList>
            <person name="Anantharaman K."/>
            <person name="Brown C.T."/>
            <person name="Hug L.A."/>
            <person name="Sharon I."/>
            <person name="Castelle C.J."/>
            <person name="Probst A.J."/>
            <person name="Thomas B.C."/>
            <person name="Singh A."/>
            <person name="Wilkins M.J."/>
            <person name="Karaoz U."/>
            <person name="Brodie E.L."/>
            <person name="Williams K.H."/>
            <person name="Hubbard S.S."/>
            <person name="Banfield J.F."/>
        </authorList>
    </citation>
    <scope>NUCLEOTIDE SEQUENCE [LARGE SCALE GENOMIC DNA]</scope>
</reference>
<comment type="caution">
    <text evidence="1">The sequence shown here is derived from an EMBL/GenBank/DDBJ whole genome shotgun (WGS) entry which is preliminary data.</text>
</comment>
<evidence type="ECO:0000313" key="1">
    <source>
        <dbReference type="EMBL" id="OGC56382.1"/>
    </source>
</evidence>
<dbReference type="STRING" id="1802630.A3H26_00375"/>
<accession>A0A1F4VGK7</accession>
<dbReference type="EMBL" id="MEVN01000039">
    <property type="protein sequence ID" value="OGC56382.1"/>
    <property type="molecule type" value="Genomic_DNA"/>
</dbReference>
<evidence type="ECO:0008006" key="3">
    <source>
        <dbReference type="Google" id="ProtNLM"/>
    </source>
</evidence>
<name>A0A1F4VGK7_UNCKA</name>
<protein>
    <recommendedName>
        <fullName evidence="3">Nucleoid-associated protein, YbaB/EbfC family</fullName>
    </recommendedName>
</protein>
<organism evidence="1 2">
    <name type="scientific">candidate division WWE3 bacterium RIFCSPLOWO2_12_FULL_36_10</name>
    <dbReference type="NCBI Taxonomy" id="1802630"/>
    <lineage>
        <taxon>Bacteria</taxon>
        <taxon>Katanobacteria</taxon>
    </lineage>
</organism>
<dbReference type="AlphaFoldDB" id="A0A1F4VGK7"/>
<evidence type="ECO:0000313" key="2">
    <source>
        <dbReference type="Proteomes" id="UP000177763"/>
    </source>
</evidence>